<name>A0ABN7WH74_GIGMA</name>
<organism evidence="1 2">
    <name type="scientific">Gigaspora margarita</name>
    <dbReference type="NCBI Taxonomy" id="4874"/>
    <lineage>
        <taxon>Eukaryota</taxon>
        <taxon>Fungi</taxon>
        <taxon>Fungi incertae sedis</taxon>
        <taxon>Mucoromycota</taxon>
        <taxon>Glomeromycotina</taxon>
        <taxon>Glomeromycetes</taxon>
        <taxon>Diversisporales</taxon>
        <taxon>Gigasporaceae</taxon>
        <taxon>Gigaspora</taxon>
    </lineage>
</organism>
<evidence type="ECO:0000313" key="2">
    <source>
        <dbReference type="Proteomes" id="UP000789901"/>
    </source>
</evidence>
<sequence length="62" mass="7162">LKDLNIFYMLLATTSEYKTTLITVLPEDCNYTLNKAYPLTIENIIPTISVIFIRLQSEFCKS</sequence>
<evidence type="ECO:0000313" key="1">
    <source>
        <dbReference type="EMBL" id="CAG8830019.1"/>
    </source>
</evidence>
<gene>
    <name evidence="1" type="ORF">GMARGA_LOCUS30170</name>
</gene>
<comment type="caution">
    <text evidence="1">The sequence shown here is derived from an EMBL/GenBank/DDBJ whole genome shotgun (WGS) entry which is preliminary data.</text>
</comment>
<reference evidence="1 2" key="1">
    <citation type="submission" date="2021-06" db="EMBL/GenBank/DDBJ databases">
        <authorList>
            <person name="Kallberg Y."/>
            <person name="Tangrot J."/>
            <person name="Rosling A."/>
        </authorList>
    </citation>
    <scope>NUCLEOTIDE SEQUENCE [LARGE SCALE GENOMIC DNA]</scope>
    <source>
        <strain evidence="1 2">120-4 pot B 10/14</strain>
    </source>
</reference>
<dbReference type="EMBL" id="CAJVQB010041995">
    <property type="protein sequence ID" value="CAG8830019.1"/>
    <property type="molecule type" value="Genomic_DNA"/>
</dbReference>
<dbReference type="Proteomes" id="UP000789901">
    <property type="component" value="Unassembled WGS sequence"/>
</dbReference>
<proteinExistence type="predicted"/>
<feature type="non-terminal residue" evidence="1">
    <location>
        <position position="1"/>
    </location>
</feature>
<accession>A0ABN7WH74</accession>
<keyword evidence="2" id="KW-1185">Reference proteome</keyword>
<protein>
    <submittedName>
        <fullName evidence="1">9982_t:CDS:1</fullName>
    </submittedName>
</protein>